<comment type="caution">
    <text evidence="2">The sequence shown here is derived from an EMBL/GenBank/DDBJ whole genome shotgun (WGS) entry which is preliminary data.</text>
</comment>
<evidence type="ECO:0000256" key="1">
    <source>
        <dbReference type="SAM" id="SignalP"/>
    </source>
</evidence>
<dbReference type="OrthoDB" id="4554588at2"/>
<keyword evidence="1" id="KW-0732">Signal</keyword>
<dbReference type="RefSeq" id="WP_120042780.1">
    <property type="nucleotide sequence ID" value="NZ_QZFU01000023.1"/>
</dbReference>
<gene>
    <name evidence="2" type="ORF">D5S18_21270</name>
</gene>
<dbReference type="EMBL" id="QZFU01000023">
    <property type="protein sequence ID" value="RJO73704.1"/>
    <property type="molecule type" value="Genomic_DNA"/>
</dbReference>
<evidence type="ECO:0000313" key="3">
    <source>
        <dbReference type="Proteomes" id="UP000266677"/>
    </source>
</evidence>
<sequence>MALATSTAATIFAAADASAAVTAVDVSPIPASNDRSNPVWDCSYTVTATTTPGTEVTLADNTDDRENHNGFLSRYAVADESGKVTVRWSPSVNGKHTIEVTARTWPRELTAADHFATTVTTSCVPDGWAQANEVHTMDYATKWVLSSDPSYLDPKEKGDRLDSPFGVSTRIACSAYRNYTLDCWQADREGKPHKLIREMFTIPGKEMPAEYRSILKYTFPR</sequence>
<evidence type="ECO:0000313" key="2">
    <source>
        <dbReference type="EMBL" id="RJO73704.1"/>
    </source>
</evidence>
<evidence type="ECO:0008006" key="4">
    <source>
        <dbReference type="Google" id="ProtNLM"/>
    </source>
</evidence>
<accession>A0A3A4KV09</accession>
<feature type="chain" id="PRO_5017351624" description="Secreted protein" evidence="1">
    <location>
        <begin position="20"/>
        <end position="221"/>
    </location>
</feature>
<name>A0A3A4KV09_9NOCA</name>
<protein>
    <recommendedName>
        <fullName evidence="4">Secreted protein</fullName>
    </recommendedName>
</protein>
<reference evidence="2 3" key="1">
    <citation type="submission" date="2018-09" db="EMBL/GenBank/DDBJ databases">
        <title>YIM PH21274 draft genome.</title>
        <authorList>
            <person name="Miao C."/>
        </authorList>
    </citation>
    <scope>NUCLEOTIDE SEQUENCE [LARGE SCALE GENOMIC DNA]</scope>
    <source>
        <strain evidence="2 3">YIM PH 21724</strain>
    </source>
</reference>
<feature type="signal peptide" evidence="1">
    <location>
        <begin position="1"/>
        <end position="19"/>
    </location>
</feature>
<dbReference type="AlphaFoldDB" id="A0A3A4KV09"/>
<keyword evidence="3" id="KW-1185">Reference proteome</keyword>
<proteinExistence type="predicted"/>
<dbReference type="Proteomes" id="UP000266677">
    <property type="component" value="Unassembled WGS sequence"/>
</dbReference>
<organism evidence="2 3">
    <name type="scientific">Nocardia panacis</name>
    <dbReference type="NCBI Taxonomy" id="2340916"/>
    <lineage>
        <taxon>Bacteria</taxon>
        <taxon>Bacillati</taxon>
        <taxon>Actinomycetota</taxon>
        <taxon>Actinomycetes</taxon>
        <taxon>Mycobacteriales</taxon>
        <taxon>Nocardiaceae</taxon>
        <taxon>Nocardia</taxon>
    </lineage>
</organism>